<dbReference type="GO" id="GO:0016810">
    <property type="term" value="F:hydrolase activity, acting on carbon-nitrogen (but not peptide) bonds"/>
    <property type="evidence" value="ECO:0007669"/>
    <property type="project" value="InterPro"/>
</dbReference>
<evidence type="ECO:0000313" key="4">
    <source>
        <dbReference type="EMBL" id="RXH95586.1"/>
    </source>
</evidence>
<dbReference type="STRING" id="3750.A0A498JKK7"/>
<gene>
    <name evidence="4" type="ORF">DVH24_008086</name>
</gene>
<dbReference type="PANTHER" id="PTHR43440:SF1">
    <property type="entry name" value="UREASE"/>
    <property type="match status" value="1"/>
</dbReference>
<feature type="domain" description="Urease alpha-subunit N-terminal" evidence="3">
    <location>
        <begin position="34"/>
        <end position="73"/>
    </location>
</feature>
<evidence type="ECO:0000256" key="2">
    <source>
        <dbReference type="ARBA" id="ARBA00022801"/>
    </source>
</evidence>
<dbReference type="InterPro" id="IPR011059">
    <property type="entry name" value="Metal-dep_hydrolase_composite"/>
</dbReference>
<dbReference type="Gene3D" id="2.30.40.10">
    <property type="entry name" value="Urease, subunit C, domain 1"/>
    <property type="match status" value="1"/>
</dbReference>
<keyword evidence="2" id="KW-0378">Hydrolase</keyword>
<proteinExistence type="predicted"/>
<organism evidence="4 5">
    <name type="scientific">Malus domestica</name>
    <name type="common">Apple</name>
    <name type="synonym">Pyrus malus</name>
    <dbReference type="NCBI Taxonomy" id="3750"/>
    <lineage>
        <taxon>Eukaryota</taxon>
        <taxon>Viridiplantae</taxon>
        <taxon>Streptophyta</taxon>
        <taxon>Embryophyta</taxon>
        <taxon>Tracheophyta</taxon>
        <taxon>Spermatophyta</taxon>
        <taxon>Magnoliopsida</taxon>
        <taxon>eudicotyledons</taxon>
        <taxon>Gunneridae</taxon>
        <taxon>Pentapetalae</taxon>
        <taxon>rosids</taxon>
        <taxon>fabids</taxon>
        <taxon>Rosales</taxon>
        <taxon>Rosaceae</taxon>
        <taxon>Amygdaloideae</taxon>
        <taxon>Maleae</taxon>
        <taxon>Malus</taxon>
    </lineage>
</organism>
<dbReference type="GO" id="GO:0046872">
    <property type="term" value="F:metal ion binding"/>
    <property type="evidence" value="ECO:0007669"/>
    <property type="project" value="UniProtKB-KW"/>
</dbReference>
<dbReference type="EMBL" id="RDQH01000332">
    <property type="protein sequence ID" value="RXH95586.1"/>
    <property type="molecule type" value="Genomic_DNA"/>
</dbReference>
<name>A0A498JKK7_MALDO</name>
<dbReference type="Proteomes" id="UP000290289">
    <property type="component" value="Chromosome 6"/>
</dbReference>
<reference evidence="4 5" key="1">
    <citation type="submission" date="2018-10" db="EMBL/GenBank/DDBJ databases">
        <title>A high-quality apple genome assembly.</title>
        <authorList>
            <person name="Hu J."/>
        </authorList>
    </citation>
    <scope>NUCLEOTIDE SEQUENCE [LARGE SCALE GENOMIC DNA]</scope>
    <source>
        <strain evidence="5">cv. HFTH1</strain>
        <tissue evidence="4">Young leaf</tissue>
    </source>
</reference>
<dbReference type="SUPFAM" id="SSF51338">
    <property type="entry name" value="Composite domain of metallo-dependent hydrolases"/>
    <property type="match status" value="1"/>
</dbReference>
<comment type="caution">
    <text evidence="4">The sequence shown here is derived from an EMBL/GenBank/DDBJ whole genome shotgun (WGS) entry which is preliminary data.</text>
</comment>
<sequence>MPELLQLRPTVKQDPRLRYSEGVTGSDPTLTTVISREAYANMYGPTTWDKIRLGDTILFAEIEKEFTAYGMNRYLEMVKLLEKARDLCVWGGEKGDKEEGEGGAARDLCVCVCGRREKGEETEVYVLRL</sequence>
<dbReference type="InterPro" id="IPR050112">
    <property type="entry name" value="Urease_alpha_subunit"/>
</dbReference>
<keyword evidence="5" id="KW-1185">Reference proteome</keyword>
<evidence type="ECO:0000259" key="3">
    <source>
        <dbReference type="Pfam" id="PF00449"/>
    </source>
</evidence>
<protein>
    <recommendedName>
        <fullName evidence="3">Urease alpha-subunit N-terminal domain-containing protein</fullName>
    </recommendedName>
</protein>
<evidence type="ECO:0000313" key="5">
    <source>
        <dbReference type="Proteomes" id="UP000290289"/>
    </source>
</evidence>
<keyword evidence="1" id="KW-0479">Metal-binding</keyword>
<dbReference type="PANTHER" id="PTHR43440">
    <property type="entry name" value="UREASE"/>
    <property type="match status" value="1"/>
</dbReference>
<evidence type="ECO:0000256" key="1">
    <source>
        <dbReference type="ARBA" id="ARBA00022723"/>
    </source>
</evidence>
<dbReference type="AlphaFoldDB" id="A0A498JKK7"/>
<dbReference type="Pfam" id="PF00449">
    <property type="entry name" value="Urease_alpha"/>
    <property type="match status" value="1"/>
</dbReference>
<dbReference type="InterPro" id="IPR011612">
    <property type="entry name" value="Urease_alpha_N_dom"/>
</dbReference>
<accession>A0A498JKK7</accession>